<comment type="similarity">
    <text evidence="8">Belongs to the KAE1 / TsaD family.</text>
</comment>
<reference evidence="10 11" key="1">
    <citation type="submission" date="2016-10" db="EMBL/GenBank/DDBJ databases">
        <authorList>
            <person name="de Groot N.N."/>
        </authorList>
    </citation>
    <scope>NUCLEOTIDE SEQUENCE [LARGE SCALE GENOMIC DNA]</scope>
    <source>
        <strain evidence="10 11">SLAS-1</strain>
    </source>
</reference>
<dbReference type="GO" id="GO:0002949">
    <property type="term" value="P:tRNA threonylcarbamoyladenosine modification"/>
    <property type="evidence" value="ECO:0007669"/>
    <property type="project" value="UniProtKB-UniRule"/>
</dbReference>
<evidence type="ECO:0000256" key="2">
    <source>
        <dbReference type="ARBA" id="ARBA00022679"/>
    </source>
</evidence>
<sequence>MNDYIEMSEKYNRRKSFKERAEANREKRLSENEAEFILALETSCDETSAAVITSRDGRPEIISHEVASQIEAHQKFGGVVPEIASRRHLELIRPMIDSTLEQAGVDSTQLTATAATRGPGLVGALLVGFAAGKALAYAEKIPFLGVNHIAGHIFANFLVHEDIELPFLCLTVSGGHTDLIYFSRMIEYEILGRTRDDAAGEAFDKISRRLELGYPGGPAIEKKAREGNPNAVELPRALSESETYDFSFSGLKTAVINYIHNQQQKGNEIDTADLSASFQRAVIESLLPQVERAIKNFEPEALLLAGGVSANSLLRSRFESLTEKHELSLYLPPLDLCTDNAAMIGAAAYYQLAAGHSHDLGLDVRANLSL</sequence>
<feature type="binding site" evidence="8">
    <location>
        <position position="217"/>
    </location>
    <ligand>
        <name>substrate</name>
    </ligand>
</feature>
<dbReference type="EMBL" id="FNGO01000010">
    <property type="protein sequence ID" value="SDL84976.1"/>
    <property type="molecule type" value="Genomic_DNA"/>
</dbReference>
<feature type="binding site" evidence="8">
    <location>
        <position position="221"/>
    </location>
    <ligand>
        <name>substrate</name>
    </ligand>
</feature>
<dbReference type="InterPro" id="IPR022450">
    <property type="entry name" value="TsaD"/>
</dbReference>
<dbReference type="Gene3D" id="3.30.420.40">
    <property type="match status" value="2"/>
</dbReference>
<evidence type="ECO:0000259" key="9">
    <source>
        <dbReference type="Pfam" id="PF00814"/>
    </source>
</evidence>
<evidence type="ECO:0000256" key="3">
    <source>
        <dbReference type="ARBA" id="ARBA00022694"/>
    </source>
</evidence>
<keyword evidence="6 8" id="KW-0012">Acyltransferase</keyword>
<dbReference type="FunFam" id="3.30.420.40:FF:000040">
    <property type="entry name" value="tRNA N6-adenosine threonylcarbamoyltransferase"/>
    <property type="match status" value="1"/>
</dbReference>
<dbReference type="CDD" id="cd24133">
    <property type="entry name" value="ASKHA_NBD_TsaD_bac"/>
    <property type="match status" value="1"/>
</dbReference>
<evidence type="ECO:0000256" key="8">
    <source>
        <dbReference type="HAMAP-Rule" id="MF_01445"/>
    </source>
</evidence>
<evidence type="ECO:0000313" key="11">
    <source>
        <dbReference type="Proteomes" id="UP000199476"/>
    </source>
</evidence>
<evidence type="ECO:0000256" key="6">
    <source>
        <dbReference type="ARBA" id="ARBA00023315"/>
    </source>
</evidence>
<dbReference type="InterPro" id="IPR000905">
    <property type="entry name" value="Gcp-like_dom"/>
</dbReference>
<evidence type="ECO:0000256" key="1">
    <source>
        <dbReference type="ARBA" id="ARBA00022490"/>
    </source>
</evidence>
<keyword evidence="4 8" id="KW-0479">Metal-binding</keyword>
<dbReference type="GO" id="GO:0005506">
    <property type="term" value="F:iron ion binding"/>
    <property type="evidence" value="ECO:0007669"/>
    <property type="project" value="UniProtKB-UniRule"/>
</dbReference>
<dbReference type="HAMAP" id="MF_01445">
    <property type="entry name" value="TsaD"/>
    <property type="match status" value="1"/>
</dbReference>
<dbReference type="GO" id="GO:0061711">
    <property type="term" value="F:tRNA N(6)-L-threonylcarbamoyladenine synthase activity"/>
    <property type="evidence" value="ECO:0007669"/>
    <property type="project" value="UniProtKB-EC"/>
</dbReference>
<dbReference type="SUPFAM" id="SSF53067">
    <property type="entry name" value="Actin-like ATPase domain"/>
    <property type="match status" value="2"/>
</dbReference>
<gene>
    <name evidence="8" type="primary">tsaD</name>
    <name evidence="10" type="ORF">SAMN04488692_11052</name>
</gene>
<keyword evidence="5 8" id="KW-0408">Iron</keyword>
<dbReference type="Proteomes" id="UP000199476">
    <property type="component" value="Unassembled WGS sequence"/>
</dbReference>
<comment type="subcellular location">
    <subcellularLocation>
        <location evidence="8">Cytoplasm</location>
    </subcellularLocation>
</comment>
<dbReference type="PANTHER" id="PTHR11735">
    <property type="entry name" value="TRNA N6-ADENOSINE THREONYLCARBAMOYLTRANSFERASE"/>
    <property type="match status" value="1"/>
</dbReference>
<evidence type="ECO:0000256" key="4">
    <source>
        <dbReference type="ARBA" id="ARBA00022723"/>
    </source>
</evidence>
<accession>A0A1G9NEL6</accession>
<feature type="binding site" evidence="8">
    <location>
        <position position="152"/>
    </location>
    <ligand>
        <name>Fe cation</name>
        <dbReference type="ChEBI" id="CHEBI:24875"/>
    </ligand>
</feature>
<feature type="binding site" evidence="8">
    <location>
        <position position="339"/>
    </location>
    <ligand>
        <name>Fe cation</name>
        <dbReference type="ChEBI" id="CHEBI:24875"/>
    </ligand>
</feature>
<comment type="function">
    <text evidence="8">Required for the formation of a threonylcarbamoyl group on adenosine at position 37 (t(6)A37) in tRNAs that read codons beginning with adenine. Is involved in the transfer of the threonylcarbamoyl moiety of threonylcarbamoyl-AMP (TC-AMP) to the N6 group of A37, together with TsaE and TsaB. TsaD likely plays a direct catalytic role in this reaction.</text>
</comment>
<dbReference type="InterPro" id="IPR017861">
    <property type="entry name" value="KAE1/TsaD"/>
</dbReference>
<evidence type="ECO:0000256" key="5">
    <source>
        <dbReference type="ARBA" id="ARBA00023004"/>
    </source>
</evidence>
<dbReference type="STRING" id="321763.SAMN04488692_11052"/>
<keyword evidence="3 8" id="KW-0819">tRNA processing</keyword>
<dbReference type="EC" id="2.3.1.234" evidence="8"/>
<dbReference type="RefSeq" id="WP_234985531.1">
    <property type="nucleotide sequence ID" value="NZ_FNGO01000010.1"/>
</dbReference>
<protein>
    <recommendedName>
        <fullName evidence="8">tRNA N6-adenosine threonylcarbamoyltransferase</fullName>
        <ecNumber evidence="8">2.3.1.234</ecNumber>
    </recommendedName>
    <alternativeName>
        <fullName evidence="8">N6-L-threonylcarbamoyladenine synthase</fullName>
        <shortName evidence="8">t(6)A synthase</shortName>
    </alternativeName>
    <alternativeName>
        <fullName evidence="8">t(6)A37 threonylcarbamoyladenosine biosynthesis protein TsaD</fullName>
    </alternativeName>
    <alternativeName>
        <fullName evidence="8">tRNA threonylcarbamoyladenosine biosynthesis protein TsaD</fullName>
    </alternativeName>
</protein>
<feature type="binding site" evidence="8">
    <location>
        <begin position="171"/>
        <end position="175"/>
    </location>
    <ligand>
        <name>substrate</name>
    </ligand>
</feature>
<dbReference type="PANTHER" id="PTHR11735:SF6">
    <property type="entry name" value="TRNA N6-ADENOSINE THREONYLCARBAMOYLTRANSFERASE, MITOCHONDRIAL"/>
    <property type="match status" value="1"/>
</dbReference>
<evidence type="ECO:0000313" key="10">
    <source>
        <dbReference type="EMBL" id="SDL84976.1"/>
    </source>
</evidence>
<comment type="cofactor">
    <cofactor evidence="8">
        <name>Fe(2+)</name>
        <dbReference type="ChEBI" id="CHEBI:29033"/>
    </cofactor>
    <text evidence="8">Binds 1 Fe(2+) ion per subunit.</text>
</comment>
<keyword evidence="1 8" id="KW-0963">Cytoplasm</keyword>
<dbReference type="InterPro" id="IPR043129">
    <property type="entry name" value="ATPase_NBD"/>
</dbReference>
<dbReference type="Pfam" id="PF00814">
    <property type="entry name" value="TsaD"/>
    <property type="match status" value="1"/>
</dbReference>
<feature type="binding site" evidence="8">
    <location>
        <position position="148"/>
    </location>
    <ligand>
        <name>Fe cation</name>
        <dbReference type="ChEBI" id="CHEBI:24875"/>
    </ligand>
</feature>
<feature type="binding site" evidence="8">
    <location>
        <position position="204"/>
    </location>
    <ligand>
        <name>substrate</name>
    </ligand>
</feature>
<dbReference type="NCBIfam" id="TIGR00329">
    <property type="entry name" value="gcp_kae1"/>
    <property type="match status" value="1"/>
</dbReference>
<evidence type="ECO:0000256" key="7">
    <source>
        <dbReference type="ARBA" id="ARBA00048117"/>
    </source>
</evidence>
<organism evidence="10 11">
    <name type="scientific">Halarsenatibacter silvermanii</name>
    <dbReference type="NCBI Taxonomy" id="321763"/>
    <lineage>
        <taxon>Bacteria</taxon>
        <taxon>Bacillati</taxon>
        <taxon>Bacillota</taxon>
        <taxon>Clostridia</taxon>
        <taxon>Halanaerobiales</taxon>
        <taxon>Halarsenatibacteraceae</taxon>
        <taxon>Halarsenatibacter</taxon>
    </lineage>
</organism>
<keyword evidence="11" id="KW-1185">Reference proteome</keyword>
<dbReference type="NCBIfam" id="TIGR03723">
    <property type="entry name" value="T6A_TsaD_YgjD"/>
    <property type="match status" value="1"/>
</dbReference>
<dbReference type="PRINTS" id="PR00789">
    <property type="entry name" value="OSIALOPTASE"/>
</dbReference>
<proteinExistence type="inferred from homology"/>
<dbReference type="AlphaFoldDB" id="A0A1G9NEL6"/>
<name>A0A1G9NEL6_9FIRM</name>
<keyword evidence="2 8" id="KW-0808">Transferase</keyword>
<comment type="catalytic activity">
    <reaction evidence="7 8">
        <text>L-threonylcarbamoyladenylate + adenosine(37) in tRNA = N(6)-L-threonylcarbamoyladenosine(37) in tRNA + AMP + H(+)</text>
        <dbReference type="Rhea" id="RHEA:37059"/>
        <dbReference type="Rhea" id="RHEA-COMP:10162"/>
        <dbReference type="Rhea" id="RHEA-COMP:10163"/>
        <dbReference type="ChEBI" id="CHEBI:15378"/>
        <dbReference type="ChEBI" id="CHEBI:73682"/>
        <dbReference type="ChEBI" id="CHEBI:74411"/>
        <dbReference type="ChEBI" id="CHEBI:74418"/>
        <dbReference type="ChEBI" id="CHEBI:456215"/>
        <dbReference type="EC" id="2.3.1.234"/>
    </reaction>
</comment>
<feature type="binding site" evidence="8">
    <location>
        <position position="311"/>
    </location>
    <ligand>
        <name>substrate</name>
    </ligand>
</feature>
<feature type="domain" description="Gcp-like" evidence="9">
    <location>
        <begin position="60"/>
        <end position="345"/>
    </location>
</feature>
<dbReference type="GO" id="GO:0005737">
    <property type="term" value="C:cytoplasm"/>
    <property type="evidence" value="ECO:0007669"/>
    <property type="project" value="UniProtKB-SubCell"/>
</dbReference>